<dbReference type="CDD" id="cd01012">
    <property type="entry name" value="YcaC_related"/>
    <property type="match status" value="1"/>
</dbReference>
<dbReference type="InterPro" id="IPR050993">
    <property type="entry name" value="Isochorismatase_domain"/>
</dbReference>
<dbReference type="Pfam" id="PF00857">
    <property type="entry name" value="Isochorismatase"/>
    <property type="match status" value="1"/>
</dbReference>
<protein>
    <submittedName>
        <fullName evidence="2">Hydrolase</fullName>
    </submittedName>
</protein>
<sequence>MLIKANNSCFLMIDVQERLIGAVQNPQQIVEHCAWLLRLSQFMAIPILVSEQYPQGLGRTVSALLPFIPQESLMEKIHFSCVSSEPCLTQIEETGCHQFILAGIESHVCVLQTALELQEIGKEVFVVSEAVSSRHPQDKEMALARLRDMGIHIVTREMVLFEWAHQAATEKFRQLNREFLR</sequence>
<dbReference type="PANTHER" id="PTHR14119:SF3">
    <property type="entry name" value="ISOCHORISMATASE DOMAIN-CONTAINING PROTEIN 2"/>
    <property type="match status" value="1"/>
</dbReference>
<dbReference type="GO" id="GO:0016787">
    <property type="term" value="F:hydrolase activity"/>
    <property type="evidence" value="ECO:0007669"/>
    <property type="project" value="UniProtKB-KW"/>
</dbReference>
<proteinExistence type="predicted"/>
<keyword evidence="2" id="KW-0378">Hydrolase</keyword>
<reference evidence="2 3" key="1">
    <citation type="submission" date="2016-12" db="EMBL/GenBank/DDBJ databases">
        <title>Thioflexothrix psekupsii D3 genome sequencing and assembly.</title>
        <authorList>
            <person name="Fomenkov A."/>
            <person name="Vincze T."/>
            <person name="Grabovich M."/>
            <person name="Anton B.P."/>
            <person name="Dubinina G."/>
            <person name="Orlova M."/>
            <person name="Belousova E."/>
            <person name="Roberts R.J."/>
        </authorList>
    </citation>
    <scope>NUCLEOTIDE SEQUENCE [LARGE SCALE GENOMIC DNA]</scope>
    <source>
        <strain evidence="2">D3</strain>
    </source>
</reference>
<dbReference type="InterPro" id="IPR036380">
    <property type="entry name" value="Isochorismatase-like_sf"/>
</dbReference>
<dbReference type="SUPFAM" id="SSF52499">
    <property type="entry name" value="Isochorismatase-like hydrolases"/>
    <property type="match status" value="1"/>
</dbReference>
<evidence type="ECO:0000313" key="2">
    <source>
        <dbReference type="EMBL" id="OUD15321.1"/>
    </source>
</evidence>
<organism evidence="2 3">
    <name type="scientific">Thioflexithrix psekupsensis</name>
    <dbReference type="NCBI Taxonomy" id="1570016"/>
    <lineage>
        <taxon>Bacteria</taxon>
        <taxon>Pseudomonadati</taxon>
        <taxon>Pseudomonadota</taxon>
        <taxon>Gammaproteobacteria</taxon>
        <taxon>Thiotrichales</taxon>
        <taxon>Thioflexithrix</taxon>
    </lineage>
</organism>
<keyword evidence="3" id="KW-1185">Reference proteome</keyword>
<accession>A0A251XA60</accession>
<gene>
    <name evidence="2" type="ORF">TPSD3_01980</name>
</gene>
<dbReference type="Proteomes" id="UP000194798">
    <property type="component" value="Unassembled WGS sequence"/>
</dbReference>
<dbReference type="PANTHER" id="PTHR14119">
    <property type="entry name" value="HYDROLASE"/>
    <property type="match status" value="1"/>
</dbReference>
<comment type="caution">
    <text evidence="2">The sequence shown here is derived from an EMBL/GenBank/DDBJ whole genome shotgun (WGS) entry which is preliminary data.</text>
</comment>
<evidence type="ECO:0000313" key="3">
    <source>
        <dbReference type="Proteomes" id="UP000194798"/>
    </source>
</evidence>
<dbReference type="OrthoDB" id="9796958at2"/>
<dbReference type="AlphaFoldDB" id="A0A251XA60"/>
<dbReference type="RefSeq" id="WP_086486915.1">
    <property type="nucleotide sequence ID" value="NZ_MSLT01000006.1"/>
</dbReference>
<dbReference type="Gene3D" id="3.40.50.850">
    <property type="entry name" value="Isochorismatase-like"/>
    <property type="match status" value="1"/>
</dbReference>
<name>A0A251XA60_9GAMM</name>
<dbReference type="EMBL" id="MSLT01000006">
    <property type="protein sequence ID" value="OUD15321.1"/>
    <property type="molecule type" value="Genomic_DNA"/>
</dbReference>
<evidence type="ECO:0000259" key="1">
    <source>
        <dbReference type="Pfam" id="PF00857"/>
    </source>
</evidence>
<feature type="domain" description="Isochorismatase-like" evidence="1">
    <location>
        <begin position="8"/>
        <end position="157"/>
    </location>
</feature>
<dbReference type="InterPro" id="IPR000868">
    <property type="entry name" value="Isochorismatase-like_dom"/>
</dbReference>